<dbReference type="Gene3D" id="3.40.140.10">
    <property type="entry name" value="Cytidine Deaminase, domain 2"/>
    <property type="match status" value="1"/>
</dbReference>
<dbReference type="InterPro" id="IPR050202">
    <property type="entry name" value="Cyt/Deoxycyt_deaminase"/>
</dbReference>
<dbReference type="PROSITE" id="PS51747">
    <property type="entry name" value="CYT_DCMP_DEAMINASES_2"/>
    <property type="match status" value="1"/>
</dbReference>
<evidence type="ECO:0000256" key="3">
    <source>
        <dbReference type="ARBA" id="ARBA00006576"/>
    </source>
</evidence>
<evidence type="ECO:0000256" key="15">
    <source>
        <dbReference type="RuleBase" id="RU364006"/>
    </source>
</evidence>
<dbReference type="PANTHER" id="PTHR11644:SF2">
    <property type="entry name" value="CYTIDINE DEAMINASE"/>
    <property type="match status" value="1"/>
</dbReference>
<dbReference type="FunFam" id="3.40.140.10:FF:000008">
    <property type="entry name" value="Cytidine deaminase"/>
    <property type="match status" value="1"/>
</dbReference>
<dbReference type="InterPro" id="IPR006262">
    <property type="entry name" value="Cyt_deam_tetra"/>
</dbReference>
<organism evidence="17 20">
    <name type="scientific">Marinomonas gallaica</name>
    <dbReference type="NCBI Taxonomy" id="1806667"/>
    <lineage>
        <taxon>Bacteria</taxon>
        <taxon>Pseudomonadati</taxon>
        <taxon>Pseudomonadota</taxon>
        <taxon>Gammaproteobacteria</taxon>
        <taxon>Oceanospirillales</taxon>
        <taxon>Oceanospirillaceae</taxon>
        <taxon>Marinomonas</taxon>
    </lineage>
</organism>
<dbReference type="GO" id="GO:0072527">
    <property type="term" value="P:pyrimidine-containing compound metabolic process"/>
    <property type="evidence" value="ECO:0007669"/>
    <property type="project" value="UniProtKB-ARBA"/>
</dbReference>
<dbReference type="OrthoDB" id="9795347at2"/>
<feature type="binding site" evidence="14">
    <location>
        <position position="90"/>
    </location>
    <ligand>
        <name>Zn(2+)</name>
        <dbReference type="ChEBI" id="CHEBI:29105"/>
        <note>catalytic</note>
    </ligand>
</feature>
<evidence type="ECO:0000313" key="18">
    <source>
        <dbReference type="EMBL" id="SBT22069.1"/>
    </source>
</evidence>
<evidence type="ECO:0000256" key="2">
    <source>
        <dbReference type="ARBA" id="ARBA00003949"/>
    </source>
</evidence>
<evidence type="ECO:0000259" key="16">
    <source>
        <dbReference type="PROSITE" id="PS51747"/>
    </source>
</evidence>
<dbReference type="InterPro" id="IPR016192">
    <property type="entry name" value="APOBEC/CMP_deaminase_Zn-bd"/>
</dbReference>
<dbReference type="Pfam" id="PF00383">
    <property type="entry name" value="dCMP_cyt_deam_1"/>
    <property type="match status" value="1"/>
</dbReference>
<dbReference type="InterPro" id="IPR016193">
    <property type="entry name" value="Cytidine_deaminase-like"/>
</dbReference>
<dbReference type="EC" id="3.5.4.5" evidence="4 15"/>
<evidence type="ECO:0000313" key="19">
    <source>
        <dbReference type="Proteomes" id="UP000092840"/>
    </source>
</evidence>
<protein>
    <recommendedName>
        <fullName evidence="5 15">Cytidine deaminase</fullName>
        <ecNumber evidence="4 15">3.5.4.5</ecNumber>
    </recommendedName>
    <alternativeName>
        <fullName evidence="9 15">Cytidine aminohydrolase</fullName>
    </alternativeName>
</protein>
<dbReference type="GO" id="GO:0055086">
    <property type="term" value="P:nucleobase-containing small molecule metabolic process"/>
    <property type="evidence" value="ECO:0007669"/>
    <property type="project" value="UniProtKB-ARBA"/>
</dbReference>
<dbReference type="EMBL" id="FLRA01000005">
    <property type="protein sequence ID" value="SBT16980.1"/>
    <property type="molecule type" value="Genomic_DNA"/>
</dbReference>
<dbReference type="PROSITE" id="PS00903">
    <property type="entry name" value="CYT_DCMP_DEAMINASES_1"/>
    <property type="match status" value="1"/>
</dbReference>
<proteinExistence type="inferred from homology"/>
<reference evidence="17 20" key="2">
    <citation type="submission" date="2016-06" db="EMBL/GenBank/DDBJ databases">
        <authorList>
            <person name="Kjaerup R.B."/>
            <person name="Dalgaard T.S."/>
            <person name="Juul-Madsen H.R."/>
        </authorList>
    </citation>
    <scope>NUCLEOTIDE SEQUENCE [LARGE SCALE GENOMIC DNA]</scope>
    <source>
        <strain evidence="17 20">CECT 5115</strain>
    </source>
</reference>
<evidence type="ECO:0000256" key="11">
    <source>
        <dbReference type="ARBA" id="ARBA00049558"/>
    </source>
</evidence>
<evidence type="ECO:0000256" key="5">
    <source>
        <dbReference type="ARBA" id="ARBA00018266"/>
    </source>
</evidence>
<dbReference type="EMBL" id="FLRB01000015">
    <property type="protein sequence ID" value="SBT22069.1"/>
    <property type="molecule type" value="Genomic_DNA"/>
</dbReference>
<evidence type="ECO:0000256" key="8">
    <source>
        <dbReference type="ARBA" id="ARBA00022833"/>
    </source>
</evidence>
<dbReference type="GO" id="GO:0042802">
    <property type="term" value="F:identical protein binding"/>
    <property type="evidence" value="ECO:0007669"/>
    <property type="project" value="UniProtKB-ARBA"/>
</dbReference>
<dbReference type="Proteomes" id="UP000092871">
    <property type="component" value="Unassembled WGS sequence"/>
</dbReference>
<dbReference type="RefSeq" id="WP_067033027.1">
    <property type="nucleotide sequence ID" value="NZ_FLRA01000005.1"/>
</dbReference>
<sequence length="133" mass="14463">MSQAEQCVELARQAMSRAYVPYSNFQVGAVIETAEGELFSGCNVENASYPEGTCAEAGAIAAMVMGGGQRIKQIYVMGEGELLVSPCGGCRQRIREFSDRLTFIHICSPEKGIRKTLSMDELLPYSFGPNNLL</sequence>
<dbReference type="GO" id="GO:0008270">
    <property type="term" value="F:zinc ion binding"/>
    <property type="evidence" value="ECO:0007669"/>
    <property type="project" value="UniProtKB-UniRule"/>
</dbReference>
<feature type="binding site" evidence="13">
    <location>
        <begin position="43"/>
        <end position="49"/>
    </location>
    <ligand>
        <name>substrate</name>
    </ligand>
</feature>
<evidence type="ECO:0000256" key="9">
    <source>
        <dbReference type="ARBA" id="ARBA00032005"/>
    </source>
</evidence>
<evidence type="ECO:0000256" key="10">
    <source>
        <dbReference type="ARBA" id="ARBA00049252"/>
    </source>
</evidence>
<feature type="active site" description="Proton donor" evidence="12">
    <location>
        <position position="56"/>
    </location>
</feature>
<name>A0A1C3JPH1_9GAMM</name>
<dbReference type="NCBIfam" id="NF004064">
    <property type="entry name" value="PRK05578.1"/>
    <property type="match status" value="1"/>
</dbReference>
<dbReference type="InterPro" id="IPR002125">
    <property type="entry name" value="CMP_dCMP_dom"/>
</dbReference>
<dbReference type="PANTHER" id="PTHR11644">
    <property type="entry name" value="CYTIDINE DEAMINASE"/>
    <property type="match status" value="1"/>
</dbReference>
<comment type="function">
    <text evidence="2 15">This enzyme scavenges exogenous and endogenous cytidine and 2'-deoxycytidine for UMP synthesis.</text>
</comment>
<evidence type="ECO:0000256" key="13">
    <source>
        <dbReference type="PIRSR" id="PIRSR606262-2"/>
    </source>
</evidence>
<evidence type="ECO:0000256" key="12">
    <source>
        <dbReference type="PIRSR" id="PIRSR606262-1"/>
    </source>
</evidence>
<gene>
    <name evidence="17" type="primary">cdd</name>
    <name evidence="17" type="ORF">MGA5115_01068</name>
    <name evidence="18" type="ORF">MGA5116_02680</name>
</gene>
<evidence type="ECO:0000313" key="20">
    <source>
        <dbReference type="Proteomes" id="UP000092871"/>
    </source>
</evidence>
<evidence type="ECO:0000256" key="4">
    <source>
        <dbReference type="ARBA" id="ARBA00012783"/>
    </source>
</evidence>
<comment type="cofactor">
    <cofactor evidence="1 14 15">
        <name>Zn(2+)</name>
        <dbReference type="ChEBI" id="CHEBI:29105"/>
    </cofactor>
</comment>
<feature type="domain" description="CMP/dCMP-type deaminase" evidence="16">
    <location>
        <begin position="2"/>
        <end position="130"/>
    </location>
</feature>
<keyword evidence="7 15" id="KW-0378">Hydrolase</keyword>
<dbReference type="CDD" id="cd01283">
    <property type="entry name" value="cytidine_deaminase"/>
    <property type="match status" value="1"/>
</dbReference>
<dbReference type="GO" id="GO:0004126">
    <property type="term" value="F:cytidine deaminase activity"/>
    <property type="evidence" value="ECO:0007669"/>
    <property type="project" value="UniProtKB-UniRule"/>
</dbReference>
<evidence type="ECO:0000256" key="1">
    <source>
        <dbReference type="ARBA" id="ARBA00001947"/>
    </source>
</evidence>
<dbReference type="SUPFAM" id="SSF53927">
    <property type="entry name" value="Cytidine deaminase-like"/>
    <property type="match status" value="1"/>
</dbReference>
<comment type="catalytic activity">
    <reaction evidence="11 15">
        <text>cytidine + H2O + H(+) = uridine + NH4(+)</text>
        <dbReference type="Rhea" id="RHEA:16069"/>
        <dbReference type="ChEBI" id="CHEBI:15377"/>
        <dbReference type="ChEBI" id="CHEBI:15378"/>
        <dbReference type="ChEBI" id="CHEBI:16704"/>
        <dbReference type="ChEBI" id="CHEBI:17562"/>
        <dbReference type="ChEBI" id="CHEBI:28938"/>
        <dbReference type="EC" id="3.5.4.5"/>
    </reaction>
</comment>
<keyword evidence="8 14" id="KW-0862">Zinc</keyword>
<dbReference type="NCBIfam" id="TIGR01354">
    <property type="entry name" value="cyt_deam_tetra"/>
    <property type="match status" value="1"/>
</dbReference>
<dbReference type="Proteomes" id="UP000092840">
    <property type="component" value="Unassembled WGS sequence"/>
</dbReference>
<keyword evidence="19" id="KW-1185">Reference proteome</keyword>
<evidence type="ECO:0000313" key="17">
    <source>
        <dbReference type="EMBL" id="SBT16980.1"/>
    </source>
</evidence>
<reference evidence="18 19" key="1">
    <citation type="submission" date="2016-06" db="EMBL/GenBank/DDBJ databases">
        <authorList>
            <person name="Rodrigo-Torres L."/>
            <person name="Arahal D.R."/>
        </authorList>
    </citation>
    <scope>NUCLEOTIDE SEQUENCE [LARGE SCALE GENOMIC DNA]</scope>
    <source>
        <strain evidence="18 19">CECT 5116</strain>
    </source>
</reference>
<dbReference type="AlphaFoldDB" id="A0A1C3JPH1"/>
<dbReference type="GO" id="GO:0005829">
    <property type="term" value="C:cytosol"/>
    <property type="evidence" value="ECO:0007669"/>
    <property type="project" value="TreeGrafter"/>
</dbReference>
<evidence type="ECO:0000256" key="14">
    <source>
        <dbReference type="PIRSR" id="PIRSR606262-3"/>
    </source>
</evidence>
<accession>A0A1C3JPH1</accession>
<comment type="catalytic activity">
    <reaction evidence="10 15">
        <text>2'-deoxycytidine + H2O + H(+) = 2'-deoxyuridine + NH4(+)</text>
        <dbReference type="Rhea" id="RHEA:13433"/>
        <dbReference type="ChEBI" id="CHEBI:15377"/>
        <dbReference type="ChEBI" id="CHEBI:15378"/>
        <dbReference type="ChEBI" id="CHEBI:15698"/>
        <dbReference type="ChEBI" id="CHEBI:16450"/>
        <dbReference type="ChEBI" id="CHEBI:28938"/>
        <dbReference type="EC" id="3.5.4.5"/>
    </reaction>
</comment>
<keyword evidence="6 14" id="KW-0479">Metal-binding</keyword>
<comment type="similarity">
    <text evidence="3 15">Belongs to the cytidine and deoxycytidylate deaminase family.</text>
</comment>
<feature type="binding site" evidence="14">
    <location>
        <position position="87"/>
    </location>
    <ligand>
        <name>Zn(2+)</name>
        <dbReference type="ChEBI" id="CHEBI:29105"/>
        <note>catalytic</note>
    </ligand>
</feature>
<evidence type="ECO:0000256" key="7">
    <source>
        <dbReference type="ARBA" id="ARBA00022801"/>
    </source>
</evidence>
<evidence type="ECO:0000256" key="6">
    <source>
        <dbReference type="ARBA" id="ARBA00022723"/>
    </source>
</evidence>
<feature type="binding site" evidence="14">
    <location>
        <position position="54"/>
    </location>
    <ligand>
        <name>Zn(2+)</name>
        <dbReference type="ChEBI" id="CHEBI:29105"/>
        <note>catalytic</note>
    </ligand>
</feature>